<feature type="domain" description="Insertion element IS402-like" evidence="2">
    <location>
        <begin position="10"/>
        <end position="82"/>
    </location>
</feature>
<accession>F0RJF1</accession>
<dbReference type="AlphaFoldDB" id="F0RJF1"/>
<reference evidence="4" key="1">
    <citation type="submission" date="2011-02" db="EMBL/GenBank/DDBJ databases">
        <title>The complete sequence of chromosome of Deinococcus proteolyticus DSM 20540.</title>
        <authorList>
            <consortium name="US DOE Joint Genome Institute (JGI-PGF)"/>
            <person name="Lucas S."/>
            <person name="Copeland A."/>
            <person name="Lapidus A."/>
            <person name="Bruce D."/>
            <person name="Goodwin L."/>
            <person name="Pitluck S."/>
            <person name="Kyrpides N."/>
            <person name="Mavromatis K."/>
            <person name="Pagani I."/>
            <person name="Ivanova N."/>
            <person name="Ovchinnikova G."/>
            <person name="Zeytun A."/>
            <person name="Detter J.C."/>
            <person name="Han C."/>
            <person name="Land M."/>
            <person name="Hauser L."/>
            <person name="Markowitz V."/>
            <person name="Cheng J.-F."/>
            <person name="Hugenholtz P."/>
            <person name="Woyke T."/>
            <person name="Wu D."/>
            <person name="Pukall R."/>
            <person name="Steenblock K."/>
            <person name="Brambilla E."/>
            <person name="Klenk H.-P."/>
            <person name="Eisen J.A."/>
        </authorList>
    </citation>
    <scope>NUCLEOTIDE SEQUENCE [LARGE SCALE GENOMIC DNA]</scope>
    <source>
        <strain evidence="4">ATCC 35074 / DSM 20540 / JCM 6276 / NBRC 101906 / NCIMB 13154 / VKM Ac-1939 / CCM 2703 / MRP</strain>
    </source>
</reference>
<dbReference type="GO" id="GO:0006313">
    <property type="term" value="P:DNA transposition"/>
    <property type="evidence" value="ECO:0007669"/>
    <property type="project" value="InterPro"/>
</dbReference>
<dbReference type="RefSeq" id="WP_013614101.1">
    <property type="nucleotide sequence ID" value="NC_015161.1"/>
</dbReference>
<evidence type="ECO:0000259" key="1">
    <source>
        <dbReference type="Pfam" id="PF01609"/>
    </source>
</evidence>
<evidence type="ECO:0000259" key="2">
    <source>
        <dbReference type="Pfam" id="PF13340"/>
    </source>
</evidence>
<dbReference type="GO" id="GO:0003677">
    <property type="term" value="F:DNA binding"/>
    <property type="evidence" value="ECO:0007669"/>
    <property type="project" value="InterPro"/>
</dbReference>
<dbReference type="EMBL" id="CP002536">
    <property type="protein sequence ID" value="ADY25492.1"/>
    <property type="molecule type" value="Genomic_DNA"/>
</dbReference>
<dbReference type="GO" id="GO:0004803">
    <property type="term" value="F:transposase activity"/>
    <property type="evidence" value="ECO:0007669"/>
    <property type="project" value="InterPro"/>
</dbReference>
<organism evidence="3 4">
    <name type="scientific">Deinococcus proteolyticus (strain ATCC 35074 / DSM 20540 / JCM 6276 / NBRC 101906 / NCIMB 13154 / VKM Ac-1939 / CCM 2703 / MRP)</name>
    <dbReference type="NCBI Taxonomy" id="693977"/>
    <lineage>
        <taxon>Bacteria</taxon>
        <taxon>Thermotogati</taxon>
        <taxon>Deinococcota</taxon>
        <taxon>Deinococci</taxon>
        <taxon>Deinococcales</taxon>
        <taxon>Deinococcaceae</taxon>
        <taxon>Deinococcus</taxon>
    </lineage>
</organism>
<evidence type="ECO:0000313" key="3">
    <source>
        <dbReference type="EMBL" id="ADY25492.1"/>
    </source>
</evidence>
<dbReference type="PANTHER" id="PTHR30007:SF0">
    <property type="entry name" value="TRANSPOSASE"/>
    <property type="match status" value="1"/>
</dbReference>
<dbReference type="Pfam" id="PF01609">
    <property type="entry name" value="DDE_Tnp_1"/>
    <property type="match status" value="1"/>
</dbReference>
<name>F0RJF1_DEIPM</name>
<dbReference type="HOGENOM" id="CLU_055261_0_0_0"/>
<reference evidence="3 4" key="2">
    <citation type="journal article" date="2012" name="Stand. Genomic Sci.">
        <title>Complete genome sequence of the orange-red pigmented, radioresistant Deinococcus proteolyticus type strain (MRP(T)).</title>
        <authorList>
            <person name="Copeland A."/>
            <person name="Zeytun A."/>
            <person name="Yassawong M."/>
            <person name="Nolan M."/>
            <person name="Lucas S."/>
            <person name="Hammon N."/>
            <person name="Deshpande S."/>
            <person name="Cheng J.F."/>
            <person name="Han C."/>
            <person name="Tapia R."/>
            <person name="Goodwin L.A."/>
            <person name="Pitluck S."/>
            <person name="Mavromatis K."/>
            <person name="Liolios K."/>
            <person name="Pagani I."/>
            <person name="Ivanova N."/>
            <person name="Mikhailova N."/>
            <person name="Pati A."/>
            <person name="Chen A."/>
            <person name="Palaniappan K."/>
            <person name="Land M."/>
            <person name="Hauser L."/>
            <person name="Jeffries C.D."/>
            <person name="Brambilla E.M."/>
            <person name="Rohde M."/>
            <person name="Sikorski J."/>
            <person name="Pukall R."/>
            <person name="Goker M."/>
            <person name="Detter J.C."/>
            <person name="Woyke T."/>
            <person name="Bristow J."/>
            <person name="Eisen J.A."/>
            <person name="Markowitz V."/>
            <person name="Hugenholtz P."/>
            <person name="Kyrpides N.C."/>
            <person name="Klenk H.P."/>
            <person name="Lapidus A."/>
        </authorList>
    </citation>
    <scope>NUCLEOTIDE SEQUENCE [LARGE SCALE GENOMIC DNA]</scope>
    <source>
        <strain evidence="4">ATCC 35074 / DSM 20540 / JCM 6276 / NBRC 101906 / NCIMB 13154 / VKM Ac-1939 / CCM 2703 / MRP</strain>
    </source>
</reference>
<dbReference type="InterPro" id="IPR025161">
    <property type="entry name" value="IS402-like_dom"/>
</dbReference>
<dbReference type="NCBIfam" id="NF033580">
    <property type="entry name" value="transpos_IS5_3"/>
    <property type="match status" value="1"/>
</dbReference>
<protein>
    <submittedName>
        <fullName evidence="3">Transposase IS4 family protein</fullName>
    </submittedName>
</protein>
<dbReference type="KEGG" id="dpt:Deipr_0320"/>
<evidence type="ECO:0000313" key="4">
    <source>
        <dbReference type="Proteomes" id="UP000007718"/>
    </source>
</evidence>
<dbReference type="Proteomes" id="UP000007718">
    <property type="component" value="Chromosome"/>
</dbReference>
<dbReference type="eggNOG" id="COG3293">
    <property type="taxonomic scope" value="Bacteria"/>
</dbReference>
<dbReference type="InterPro" id="IPR002559">
    <property type="entry name" value="Transposase_11"/>
</dbReference>
<dbReference type="PANTHER" id="PTHR30007">
    <property type="entry name" value="PHP DOMAIN PROTEIN"/>
    <property type="match status" value="1"/>
</dbReference>
<proteinExistence type="predicted"/>
<dbReference type="OrthoDB" id="63271at2"/>
<gene>
    <name evidence="3" type="ordered locus">Deipr_0320</name>
</gene>
<dbReference type="Pfam" id="PF13340">
    <property type="entry name" value="DUF4096"/>
    <property type="match status" value="1"/>
</dbReference>
<feature type="domain" description="Transposase IS4-like" evidence="1">
    <location>
        <begin position="99"/>
        <end position="254"/>
    </location>
</feature>
<keyword evidence="4" id="KW-1185">Reference proteome</keyword>
<sequence>MTRRAYRSDLDDETYLFILPYFLLRPEDAAQRIYPIREVLNSLFWIARTGSPWEYLPHDFPPYKIVHQQALRWFEHGCFENLVHDLRMMDRAAVGRDAVPSVAIIDSRTLQSTPESGHRSGYDGAKKRNGSKVHAAVDTLGHVIALLVTSADEQDREQVYDLCHQIQTVTGDCVDVVLADGGYTGEQAEIDAALLDIELVVVKRPAGASGFVLLPKRWIVERNFAWAARFRRLGRDLERLPSTLLGFHWLAFAILSLQKLVA</sequence>
<dbReference type="STRING" id="693977.Deipr_0320"/>